<dbReference type="Proteomes" id="UP000693970">
    <property type="component" value="Unassembled WGS sequence"/>
</dbReference>
<dbReference type="AlphaFoldDB" id="A0A9K3PGH4"/>
<reference evidence="2" key="1">
    <citation type="journal article" date="2021" name="Sci. Rep.">
        <title>Diploid genomic architecture of Nitzschia inconspicua, an elite biomass production diatom.</title>
        <authorList>
            <person name="Oliver A."/>
            <person name="Podell S."/>
            <person name="Pinowska A."/>
            <person name="Traller J.C."/>
            <person name="Smith S.R."/>
            <person name="McClure R."/>
            <person name="Beliaev A."/>
            <person name="Bohutskyi P."/>
            <person name="Hill E.A."/>
            <person name="Rabines A."/>
            <person name="Zheng H."/>
            <person name="Allen L.Z."/>
            <person name="Kuo A."/>
            <person name="Grigoriev I.V."/>
            <person name="Allen A.E."/>
            <person name="Hazlebeck D."/>
            <person name="Allen E.E."/>
        </authorList>
    </citation>
    <scope>NUCLEOTIDE SEQUENCE</scope>
    <source>
        <strain evidence="2">Hildebrandi</strain>
    </source>
</reference>
<gene>
    <name evidence="2" type="ORF">IV203_005443</name>
</gene>
<reference evidence="2" key="2">
    <citation type="submission" date="2021-04" db="EMBL/GenBank/DDBJ databases">
        <authorList>
            <person name="Podell S."/>
        </authorList>
    </citation>
    <scope>NUCLEOTIDE SEQUENCE</scope>
    <source>
        <strain evidence="2">Hildebrandi</strain>
    </source>
</reference>
<proteinExistence type="inferred from homology"/>
<organism evidence="2 3">
    <name type="scientific">Nitzschia inconspicua</name>
    <dbReference type="NCBI Taxonomy" id="303405"/>
    <lineage>
        <taxon>Eukaryota</taxon>
        <taxon>Sar</taxon>
        <taxon>Stramenopiles</taxon>
        <taxon>Ochrophyta</taxon>
        <taxon>Bacillariophyta</taxon>
        <taxon>Bacillariophyceae</taxon>
        <taxon>Bacillariophycidae</taxon>
        <taxon>Bacillariales</taxon>
        <taxon>Bacillariaceae</taxon>
        <taxon>Nitzschia</taxon>
    </lineage>
</organism>
<evidence type="ECO:0000313" key="2">
    <source>
        <dbReference type="EMBL" id="KAG7346375.1"/>
    </source>
</evidence>
<dbReference type="Pfam" id="PF14956">
    <property type="entry name" value="DUF4505"/>
    <property type="match status" value="1"/>
</dbReference>
<comment type="caution">
    <text evidence="2">The sequence shown here is derived from an EMBL/GenBank/DDBJ whole genome shotgun (WGS) entry which is preliminary data.</text>
</comment>
<keyword evidence="3" id="KW-1185">Reference proteome</keyword>
<protein>
    <submittedName>
        <fullName evidence="2">Uncharacterized protein</fullName>
    </submittedName>
</protein>
<accession>A0A9K3PGH4</accession>
<evidence type="ECO:0000313" key="3">
    <source>
        <dbReference type="Proteomes" id="UP000693970"/>
    </source>
</evidence>
<dbReference type="OrthoDB" id="10260024at2759"/>
<dbReference type="InterPro" id="IPR028108">
    <property type="entry name" value="DUF4505"/>
</dbReference>
<name>A0A9K3PGH4_9STRA</name>
<sequence length="271" mass="31082">MSSSPTWRLILRQPLRTKSLFSSFARSSRTSFSTGDSLICDDAYLKRATTSTYIDHWFDSIRKPRSFYEQWEDNDDEKIRRYFYNIDFQGRLFLEETSPKNIATSINDEKFLNFFFSSIRPANDKELKFLTGHEIQDDYPFVSPCGKELNFVRPAATPIVFHTYREDDSTLLYGGNLQQAFDSTHLVVSAKTGRLYHLFVPPNKKKENLSLPGGEKMAYGLIRSSVAVALSENIIIGCDGDFFYNEKHKIDWLADENEPGAWAMPDDGTVG</sequence>
<comment type="similarity">
    <text evidence="1">Belongs to the UPF0598 family.</text>
</comment>
<dbReference type="PANTHER" id="PTHR31449">
    <property type="entry name" value="UPF0598 PROTEIN C8ORF82"/>
    <property type="match status" value="1"/>
</dbReference>
<dbReference type="PANTHER" id="PTHR31449:SF3">
    <property type="entry name" value="UPF0598 PROTEIN C8ORF82"/>
    <property type="match status" value="1"/>
</dbReference>
<evidence type="ECO:0000256" key="1">
    <source>
        <dbReference type="ARBA" id="ARBA00006322"/>
    </source>
</evidence>
<dbReference type="EMBL" id="JAGRRH010000021">
    <property type="protein sequence ID" value="KAG7346375.1"/>
    <property type="molecule type" value="Genomic_DNA"/>
</dbReference>